<organism evidence="1 2">
    <name type="scientific">Potamilus streckersoni</name>
    <dbReference type="NCBI Taxonomy" id="2493646"/>
    <lineage>
        <taxon>Eukaryota</taxon>
        <taxon>Metazoa</taxon>
        <taxon>Spiralia</taxon>
        <taxon>Lophotrochozoa</taxon>
        <taxon>Mollusca</taxon>
        <taxon>Bivalvia</taxon>
        <taxon>Autobranchia</taxon>
        <taxon>Heteroconchia</taxon>
        <taxon>Palaeoheterodonta</taxon>
        <taxon>Unionida</taxon>
        <taxon>Unionoidea</taxon>
        <taxon>Unionidae</taxon>
        <taxon>Ambleminae</taxon>
        <taxon>Lampsilini</taxon>
        <taxon>Potamilus</taxon>
    </lineage>
</organism>
<evidence type="ECO:0000313" key="1">
    <source>
        <dbReference type="EMBL" id="KAK3580739.1"/>
    </source>
</evidence>
<name>A0AAE0VK14_9BIVA</name>
<accession>A0AAE0VK14</accession>
<dbReference type="AlphaFoldDB" id="A0AAE0VK14"/>
<keyword evidence="2" id="KW-1185">Reference proteome</keyword>
<proteinExistence type="predicted"/>
<reference evidence="1" key="1">
    <citation type="journal article" date="2021" name="Genome Biol. Evol.">
        <title>A High-Quality Reference Genome for a Parasitic Bivalve with Doubly Uniparental Inheritance (Bivalvia: Unionida).</title>
        <authorList>
            <person name="Smith C.H."/>
        </authorList>
    </citation>
    <scope>NUCLEOTIDE SEQUENCE</scope>
    <source>
        <strain evidence="1">CHS0354</strain>
    </source>
</reference>
<reference evidence="1" key="3">
    <citation type="submission" date="2023-05" db="EMBL/GenBank/DDBJ databases">
        <authorList>
            <person name="Smith C.H."/>
        </authorList>
    </citation>
    <scope>NUCLEOTIDE SEQUENCE</scope>
    <source>
        <strain evidence="1">CHS0354</strain>
        <tissue evidence="1">Mantle</tissue>
    </source>
</reference>
<dbReference type="Proteomes" id="UP001195483">
    <property type="component" value="Unassembled WGS sequence"/>
</dbReference>
<sequence>MDPTQRRRQTISLKRRKKRDVETSVLVNSDFTSYNTDVLSPFESTAYISPTSVKYLETSYLTNGYESKDDSDYDSYASDYSEYYGGSRGTDYYWDWSWSTYYYNWSDSSLWAEWSWGESANFYESYNYLSWEEYYYDELLAPKDKWLQRIQHFKSVFRNESQ</sequence>
<protein>
    <submittedName>
        <fullName evidence="1">Uncharacterized protein</fullName>
    </submittedName>
</protein>
<dbReference type="EMBL" id="JAEAOA010000401">
    <property type="protein sequence ID" value="KAK3580739.1"/>
    <property type="molecule type" value="Genomic_DNA"/>
</dbReference>
<gene>
    <name evidence="1" type="ORF">CHS0354_005749</name>
</gene>
<comment type="caution">
    <text evidence="1">The sequence shown here is derived from an EMBL/GenBank/DDBJ whole genome shotgun (WGS) entry which is preliminary data.</text>
</comment>
<evidence type="ECO:0000313" key="2">
    <source>
        <dbReference type="Proteomes" id="UP001195483"/>
    </source>
</evidence>
<reference evidence="1" key="2">
    <citation type="journal article" date="2021" name="Genome Biol. Evol.">
        <title>Developing a high-quality reference genome for a parasitic bivalve with doubly uniparental inheritance (Bivalvia: Unionida).</title>
        <authorList>
            <person name="Smith C.H."/>
        </authorList>
    </citation>
    <scope>NUCLEOTIDE SEQUENCE</scope>
    <source>
        <strain evidence="1">CHS0354</strain>
        <tissue evidence="1">Mantle</tissue>
    </source>
</reference>